<feature type="region of interest" description="Disordered" evidence="1">
    <location>
        <begin position="1"/>
        <end position="43"/>
    </location>
</feature>
<dbReference type="AlphaFoldDB" id="A0AAD9AUI9"/>
<feature type="compositionally biased region" description="Basic and acidic residues" evidence="1">
    <location>
        <begin position="93"/>
        <end position="103"/>
    </location>
</feature>
<reference evidence="2" key="1">
    <citation type="submission" date="2023-01" db="EMBL/GenBank/DDBJ databases">
        <title>Colletotrichum chrysophilum M932 genome sequence.</title>
        <authorList>
            <person name="Baroncelli R."/>
        </authorList>
    </citation>
    <scope>NUCLEOTIDE SEQUENCE</scope>
    <source>
        <strain evidence="2">M932</strain>
    </source>
</reference>
<name>A0AAD9AUI9_9PEZI</name>
<accession>A0AAD9AUI9</accession>
<organism evidence="2 3">
    <name type="scientific">Colletotrichum chrysophilum</name>
    <dbReference type="NCBI Taxonomy" id="1836956"/>
    <lineage>
        <taxon>Eukaryota</taxon>
        <taxon>Fungi</taxon>
        <taxon>Dikarya</taxon>
        <taxon>Ascomycota</taxon>
        <taxon>Pezizomycotina</taxon>
        <taxon>Sordariomycetes</taxon>
        <taxon>Hypocreomycetidae</taxon>
        <taxon>Glomerellales</taxon>
        <taxon>Glomerellaceae</taxon>
        <taxon>Colletotrichum</taxon>
        <taxon>Colletotrichum gloeosporioides species complex</taxon>
    </lineage>
</organism>
<feature type="region of interest" description="Disordered" evidence="1">
    <location>
        <begin position="78"/>
        <end position="147"/>
    </location>
</feature>
<gene>
    <name evidence="2" type="ORF">CCHR01_02511</name>
</gene>
<evidence type="ECO:0000313" key="3">
    <source>
        <dbReference type="Proteomes" id="UP001243330"/>
    </source>
</evidence>
<proteinExistence type="predicted"/>
<keyword evidence="3" id="KW-1185">Reference proteome</keyword>
<evidence type="ECO:0000256" key="1">
    <source>
        <dbReference type="SAM" id="MobiDB-lite"/>
    </source>
</evidence>
<comment type="caution">
    <text evidence="2">The sequence shown here is derived from an EMBL/GenBank/DDBJ whole genome shotgun (WGS) entry which is preliminary data.</text>
</comment>
<dbReference type="Proteomes" id="UP001243330">
    <property type="component" value="Unassembled WGS sequence"/>
</dbReference>
<sequence>MPRTLPLQTKRLRSKKKDRRLTTERQVLHTRNPTPPSIPITTSPCSPLTSSLYCRQLSQLSPRRDSKRLHLPIAPAWQRPTLPSAPSTVAFFHSRDPFSHRPSLETAVGLPSREPIVEKEKVSVPSRRVSAPPRQHQEAPPATCRVS</sequence>
<protein>
    <submittedName>
        <fullName evidence="2">Uncharacterized protein</fullName>
    </submittedName>
</protein>
<dbReference type="EMBL" id="JAQOWY010000030">
    <property type="protein sequence ID" value="KAK1854831.1"/>
    <property type="molecule type" value="Genomic_DNA"/>
</dbReference>
<evidence type="ECO:0000313" key="2">
    <source>
        <dbReference type="EMBL" id="KAK1854831.1"/>
    </source>
</evidence>
<feature type="compositionally biased region" description="Basic residues" evidence="1">
    <location>
        <begin position="10"/>
        <end position="19"/>
    </location>
</feature>